<comment type="caution">
    <text evidence="3">The sequence shown here is derived from an EMBL/GenBank/DDBJ whole genome shotgun (WGS) entry which is preliminary data.</text>
</comment>
<sequence length="313" mass="33536">MTVPSEASVEVDPHAAAVHAVLHCNLNSPDAAGAAAFWEQLAFTRRMRNQSDDTDARFLGLGEHTASDTWFMYDVRGPRAAPAIEICEWTDPPVEPRTPGEAARAVGFTGLGVRVASLGEETGDSAYVSEQPRHAAWVRGRLRQAQHVAAPDGVTVEVVEIDPPAGDPEDQGAAFSHARLRCTDLEATVAWYERLGWRVVEPSEPRVDGVSLVVDEDPTFSLELEVDPDAVPSTMQANTQGVFRIALGCEDVPGAVQLLRAAGVEAPDAVFTAMPDVPTGGFSVAVLRDPDGTMVELVSRPRAEVRRPMEPAG</sequence>
<accession>A0ABT8TSA8</accession>
<evidence type="ECO:0000313" key="4">
    <source>
        <dbReference type="Proteomes" id="UP001168363"/>
    </source>
</evidence>
<dbReference type="Gene3D" id="3.10.180.10">
    <property type="entry name" value="2,3-Dihydroxybiphenyl 1,2-Dioxygenase, domain 1"/>
    <property type="match status" value="2"/>
</dbReference>
<name>A0ABT8TSA8_9ACTN</name>
<dbReference type="PANTHER" id="PTHR43048">
    <property type="entry name" value="METHYLMALONYL-COA EPIMERASE"/>
    <property type="match status" value="1"/>
</dbReference>
<evidence type="ECO:0000256" key="1">
    <source>
        <dbReference type="ARBA" id="ARBA00022723"/>
    </source>
</evidence>
<dbReference type="Proteomes" id="UP001168363">
    <property type="component" value="Unassembled WGS sequence"/>
</dbReference>
<dbReference type="SUPFAM" id="SSF54593">
    <property type="entry name" value="Glyoxalase/Bleomycin resistance protein/Dihydroxybiphenyl dioxygenase"/>
    <property type="match status" value="2"/>
</dbReference>
<dbReference type="CDD" id="cd06587">
    <property type="entry name" value="VOC"/>
    <property type="match status" value="1"/>
</dbReference>
<dbReference type="InterPro" id="IPR029068">
    <property type="entry name" value="Glyas_Bleomycin-R_OHBP_Dase"/>
</dbReference>
<evidence type="ECO:0000313" key="3">
    <source>
        <dbReference type="EMBL" id="MDO3395401.1"/>
    </source>
</evidence>
<gene>
    <name evidence="3" type="ORF">QWJ41_06715</name>
</gene>
<dbReference type="InterPro" id="IPR051785">
    <property type="entry name" value="MMCE/EMCE_epimerase"/>
</dbReference>
<dbReference type="PANTHER" id="PTHR43048:SF3">
    <property type="entry name" value="METHYLMALONYL-COA EPIMERASE, MITOCHONDRIAL"/>
    <property type="match status" value="1"/>
</dbReference>
<protein>
    <submittedName>
        <fullName evidence="3">VOC family protein</fullName>
    </submittedName>
</protein>
<evidence type="ECO:0000259" key="2">
    <source>
        <dbReference type="PROSITE" id="PS51819"/>
    </source>
</evidence>
<dbReference type="RefSeq" id="WP_302706712.1">
    <property type="nucleotide sequence ID" value="NZ_JAULSC010000004.1"/>
</dbReference>
<keyword evidence="1" id="KW-0479">Metal-binding</keyword>
<dbReference type="InterPro" id="IPR037523">
    <property type="entry name" value="VOC_core"/>
</dbReference>
<dbReference type="Pfam" id="PF00903">
    <property type="entry name" value="Glyoxalase"/>
    <property type="match status" value="1"/>
</dbReference>
<dbReference type="InterPro" id="IPR004360">
    <property type="entry name" value="Glyas_Fos-R_dOase_dom"/>
</dbReference>
<dbReference type="EMBL" id="JAULSC010000004">
    <property type="protein sequence ID" value="MDO3395401.1"/>
    <property type="molecule type" value="Genomic_DNA"/>
</dbReference>
<dbReference type="PROSITE" id="PS51819">
    <property type="entry name" value="VOC"/>
    <property type="match status" value="1"/>
</dbReference>
<keyword evidence="4" id="KW-1185">Reference proteome</keyword>
<feature type="domain" description="VOC" evidence="2">
    <location>
        <begin position="174"/>
        <end position="300"/>
    </location>
</feature>
<organism evidence="3 4">
    <name type="scientific">Nocardioides cremeus</name>
    <dbReference type="NCBI Taxonomy" id="3058044"/>
    <lineage>
        <taxon>Bacteria</taxon>
        <taxon>Bacillati</taxon>
        <taxon>Actinomycetota</taxon>
        <taxon>Actinomycetes</taxon>
        <taxon>Propionibacteriales</taxon>
        <taxon>Nocardioidaceae</taxon>
        <taxon>Nocardioides</taxon>
    </lineage>
</organism>
<reference evidence="3" key="1">
    <citation type="submission" date="2023-06" db="EMBL/GenBank/DDBJ databases">
        <title>Genome sequence of Nocardioides sp. SOB44.</title>
        <authorList>
            <person name="Zhang G."/>
        </authorList>
    </citation>
    <scope>NUCLEOTIDE SEQUENCE</scope>
    <source>
        <strain evidence="3">SOB44</strain>
    </source>
</reference>
<proteinExistence type="predicted"/>